<dbReference type="Proteomes" id="UP000242180">
    <property type="component" value="Unassembled WGS sequence"/>
</dbReference>
<evidence type="ECO:0000313" key="1">
    <source>
        <dbReference type="EMBL" id="ORZ00653.1"/>
    </source>
</evidence>
<keyword evidence="2" id="KW-1185">Reference proteome</keyword>
<organism evidence="1 2">
    <name type="scientific">Syncephalastrum racemosum</name>
    <name type="common">Filamentous fungus</name>
    <dbReference type="NCBI Taxonomy" id="13706"/>
    <lineage>
        <taxon>Eukaryota</taxon>
        <taxon>Fungi</taxon>
        <taxon>Fungi incertae sedis</taxon>
        <taxon>Mucoromycota</taxon>
        <taxon>Mucoromycotina</taxon>
        <taxon>Mucoromycetes</taxon>
        <taxon>Mucorales</taxon>
        <taxon>Syncephalastraceae</taxon>
        <taxon>Syncephalastrum</taxon>
    </lineage>
</organism>
<proteinExistence type="predicted"/>
<reference evidence="1 2" key="1">
    <citation type="submission" date="2016-07" db="EMBL/GenBank/DDBJ databases">
        <title>Pervasive Adenine N6-methylation of Active Genes in Fungi.</title>
        <authorList>
            <consortium name="DOE Joint Genome Institute"/>
            <person name="Mondo S.J."/>
            <person name="Dannebaum R.O."/>
            <person name="Kuo R.C."/>
            <person name="Labutti K."/>
            <person name="Haridas S."/>
            <person name="Kuo A."/>
            <person name="Salamov A."/>
            <person name="Ahrendt S.R."/>
            <person name="Lipzen A."/>
            <person name="Sullivan W."/>
            <person name="Andreopoulos W.B."/>
            <person name="Clum A."/>
            <person name="Lindquist E."/>
            <person name="Daum C."/>
            <person name="Ramamoorthy G.K."/>
            <person name="Gryganskyi A."/>
            <person name="Culley D."/>
            <person name="Magnuson J.K."/>
            <person name="James T.Y."/>
            <person name="O'Malley M.A."/>
            <person name="Stajich J.E."/>
            <person name="Spatafora J.W."/>
            <person name="Visel A."/>
            <person name="Grigoriev I.V."/>
        </authorList>
    </citation>
    <scope>NUCLEOTIDE SEQUENCE [LARGE SCALE GENOMIC DNA]</scope>
    <source>
        <strain evidence="1 2">NRRL 2496</strain>
    </source>
</reference>
<comment type="caution">
    <text evidence="1">The sequence shown here is derived from an EMBL/GenBank/DDBJ whole genome shotgun (WGS) entry which is preliminary data.</text>
</comment>
<protein>
    <submittedName>
        <fullName evidence="1">Uncharacterized protein</fullName>
    </submittedName>
</protein>
<dbReference type="InParanoid" id="A0A1X2HML8"/>
<gene>
    <name evidence="1" type="ORF">BCR43DRAFT_485587</name>
</gene>
<sequence length="70" mass="8145">MFLPQIRCCMRPPPIGTERLIRQDRVRFIVVILFSFLSDASFNWPKTESRGTRFGDWSCKVNPIVLRTSG</sequence>
<dbReference type="EMBL" id="MCGN01000002">
    <property type="protein sequence ID" value="ORZ00653.1"/>
    <property type="molecule type" value="Genomic_DNA"/>
</dbReference>
<dbReference type="AlphaFoldDB" id="A0A1X2HML8"/>
<accession>A0A1X2HML8</accession>
<evidence type="ECO:0000313" key="2">
    <source>
        <dbReference type="Proteomes" id="UP000242180"/>
    </source>
</evidence>
<name>A0A1X2HML8_SYNRA</name>